<evidence type="ECO:0000256" key="8">
    <source>
        <dbReference type="SAM" id="Phobius"/>
    </source>
</evidence>
<keyword evidence="10" id="KW-0645">Protease</keyword>
<dbReference type="InterPro" id="IPR010200">
    <property type="entry name" value="HflC"/>
</dbReference>
<feature type="compositionally biased region" description="Polar residues" evidence="7">
    <location>
        <begin position="38"/>
        <end position="49"/>
    </location>
</feature>
<organism evidence="10 11">
    <name type="scientific">Solibacillus kalamii</name>
    <dbReference type="NCBI Taxonomy" id="1748298"/>
    <lineage>
        <taxon>Bacteria</taxon>
        <taxon>Bacillati</taxon>
        <taxon>Bacillota</taxon>
        <taxon>Bacilli</taxon>
        <taxon>Bacillales</taxon>
        <taxon>Caryophanaceae</taxon>
        <taxon>Solibacillus</taxon>
    </lineage>
</organism>
<evidence type="ECO:0000313" key="10">
    <source>
        <dbReference type="EMBL" id="OUZ39633.1"/>
    </source>
</evidence>
<comment type="function">
    <text evidence="6">HflC and HflK could regulate a protease.</text>
</comment>
<keyword evidence="11" id="KW-1185">Reference proteome</keyword>
<feature type="region of interest" description="Disordered" evidence="7">
    <location>
        <begin position="26"/>
        <end position="58"/>
    </location>
</feature>
<comment type="similarity">
    <text evidence="2 6">Belongs to the band 7/mec-2 family. HflC subfamily.</text>
</comment>
<dbReference type="GO" id="GO:0006508">
    <property type="term" value="P:proteolysis"/>
    <property type="evidence" value="ECO:0007669"/>
    <property type="project" value="UniProtKB-KW"/>
</dbReference>
<dbReference type="InterPro" id="IPR036013">
    <property type="entry name" value="Band_7/SPFH_dom_sf"/>
</dbReference>
<proteinExistence type="inferred from homology"/>
<evidence type="ECO:0000256" key="5">
    <source>
        <dbReference type="ARBA" id="ARBA00023136"/>
    </source>
</evidence>
<evidence type="ECO:0000256" key="4">
    <source>
        <dbReference type="ARBA" id="ARBA00022989"/>
    </source>
</evidence>
<dbReference type="PANTHER" id="PTHR42911">
    <property type="entry name" value="MODULATOR OF FTSH PROTEASE HFLC"/>
    <property type="match status" value="1"/>
</dbReference>
<dbReference type="RefSeq" id="WP_008407746.1">
    <property type="nucleotide sequence ID" value="NZ_JAFBEY010000001.1"/>
</dbReference>
<keyword evidence="4 8" id="KW-1133">Transmembrane helix</keyword>
<evidence type="ECO:0000256" key="3">
    <source>
        <dbReference type="ARBA" id="ARBA00022692"/>
    </source>
</evidence>
<feature type="transmembrane region" description="Helical" evidence="8">
    <location>
        <begin position="68"/>
        <end position="91"/>
    </location>
</feature>
<dbReference type="PANTHER" id="PTHR42911:SF1">
    <property type="entry name" value="MODULATOR OF FTSH PROTEASE HFLC"/>
    <property type="match status" value="1"/>
</dbReference>
<sequence length="357" mass="40470">MSNNKNNFDGDLDEFVKKLFGNKKGSKEVKEVPKANDAEQQVNSSNTNAKKAPTPLKKDKKPINVKQWVSSAIVLTVVFAALIVVFANLYIVKENEYKVVRQFGEVVKYESEPGLHMKIPFIQSVTTLPSNLMTHDMTEEEISTKDKKRIIIDNYTVWRVTDPKALISNAGQLLNAENRMEEFIYSALRTEFGQTEYGDIINEKDSKRGNINDRVTQRVNELIDSANFGIEVIDVRIRRTDLPEENEQSVYTRMVSERQSIAQKYLSEGDAEKRSKEAKTDQEVQVTLAKANKEASVIRAEGEAQAAQIYNAAYSKDPEFYSLFRTLESYKKTIGNETMIIIPSDSPYAKLLSGQID</sequence>
<gene>
    <name evidence="10" type="ORF">CBM15_03765</name>
</gene>
<dbReference type="Gene3D" id="3.30.479.30">
    <property type="entry name" value="Band 7 domain"/>
    <property type="match status" value="1"/>
</dbReference>
<dbReference type="CDD" id="cd03405">
    <property type="entry name" value="SPFH_HflC"/>
    <property type="match status" value="1"/>
</dbReference>
<dbReference type="GO" id="GO:0008233">
    <property type="term" value="F:peptidase activity"/>
    <property type="evidence" value="ECO:0007669"/>
    <property type="project" value="UniProtKB-KW"/>
</dbReference>
<dbReference type="Proteomes" id="UP000196594">
    <property type="component" value="Unassembled WGS sequence"/>
</dbReference>
<reference evidence="10 11" key="1">
    <citation type="journal article" date="2017" name="Int. J. Syst. Evol. Microbiol.">
        <title>Solibacillus kalamii sp. nov., isolated from a high-efficiency particulate arrestance filter system used in the International Space Station.</title>
        <authorList>
            <person name="Checinska Sielaff A."/>
            <person name="Kumar R.M."/>
            <person name="Pal D."/>
            <person name="Mayilraj S."/>
            <person name="Venkateswaran K."/>
        </authorList>
    </citation>
    <scope>NUCLEOTIDE SEQUENCE [LARGE SCALE GENOMIC DNA]</scope>
    <source>
        <strain evidence="10 11">ISSFR-015</strain>
    </source>
</reference>
<dbReference type="Pfam" id="PF01145">
    <property type="entry name" value="Band_7"/>
    <property type="match status" value="1"/>
</dbReference>
<dbReference type="SUPFAM" id="SSF117892">
    <property type="entry name" value="Band 7/SPFH domain"/>
    <property type="match status" value="1"/>
</dbReference>
<dbReference type="InterPro" id="IPR001107">
    <property type="entry name" value="Band_7"/>
</dbReference>
<evidence type="ECO:0000256" key="7">
    <source>
        <dbReference type="SAM" id="MobiDB-lite"/>
    </source>
</evidence>
<keyword evidence="10" id="KW-0378">Hydrolase</keyword>
<dbReference type="EMBL" id="NHNT01000002">
    <property type="protein sequence ID" value="OUZ39633.1"/>
    <property type="molecule type" value="Genomic_DNA"/>
</dbReference>
<evidence type="ECO:0000256" key="1">
    <source>
        <dbReference type="ARBA" id="ARBA00004370"/>
    </source>
</evidence>
<evidence type="ECO:0000259" key="9">
    <source>
        <dbReference type="SMART" id="SM00244"/>
    </source>
</evidence>
<evidence type="ECO:0000256" key="6">
    <source>
        <dbReference type="PIRNR" id="PIRNR005651"/>
    </source>
</evidence>
<dbReference type="PIRSF" id="PIRSF005651">
    <property type="entry name" value="HflC"/>
    <property type="match status" value="1"/>
</dbReference>
<feature type="domain" description="Band 7" evidence="9">
    <location>
        <begin position="87"/>
        <end position="254"/>
    </location>
</feature>
<name>A0ABX3ZJB1_9BACL</name>
<accession>A0ABX3ZJB1</accession>
<keyword evidence="5 8" id="KW-0472">Membrane</keyword>
<protein>
    <recommendedName>
        <fullName evidence="6">Protein HflC</fullName>
    </recommendedName>
</protein>
<evidence type="ECO:0000313" key="11">
    <source>
        <dbReference type="Proteomes" id="UP000196594"/>
    </source>
</evidence>
<feature type="compositionally biased region" description="Basic and acidic residues" evidence="7">
    <location>
        <begin position="26"/>
        <end position="37"/>
    </location>
</feature>
<dbReference type="SMART" id="SM00244">
    <property type="entry name" value="PHB"/>
    <property type="match status" value="1"/>
</dbReference>
<comment type="subcellular location">
    <subcellularLocation>
        <location evidence="1">Membrane</location>
    </subcellularLocation>
</comment>
<evidence type="ECO:0000256" key="2">
    <source>
        <dbReference type="ARBA" id="ARBA00007862"/>
    </source>
</evidence>
<comment type="caution">
    <text evidence="10">The sequence shown here is derived from an EMBL/GenBank/DDBJ whole genome shotgun (WGS) entry which is preliminary data.</text>
</comment>
<keyword evidence="3 8" id="KW-0812">Transmembrane</keyword>